<evidence type="ECO:0000313" key="2">
    <source>
        <dbReference type="EMBL" id="UYV79539.1"/>
    </source>
</evidence>
<gene>
    <name evidence="2" type="ORF">LAZ67_17003055</name>
</gene>
<dbReference type="Pfam" id="PF01926">
    <property type="entry name" value="MMR_HSR1"/>
    <property type="match status" value="1"/>
</dbReference>
<dbReference type="PROSITE" id="PS51705">
    <property type="entry name" value="G_HFLX"/>
    <property type="match status" value="1"/>
</dbReference>
<proteinExistence type="predicted"/>
<evidence type="ECO:0000313" key="3">
    <source>
        <dbReference type="Proteomes" id="UP001235939"/>
    </source>
</evidence>
<dbReference type="Gene3D" id="3.40.50.300">
    <property type="entry name" value="P-loop containing nucleotide triphosphate hydrolases"/>
    <property type="match status" value="1"/>
</dbReference>
<protein>
    <submittedName>
        <fullName evidence="2">GTPBP6</fullName>
    </submittedName>
</protein>
<dbReference type="InterPro" id="IPR030394">
    <property type="entry name" value="G_HFLX_dom"/>
</dbReference>
<dbReference type="PANTHER" id="PTHR10229:SF0">
    <property type="entry name" value="GTP-BINDING PROTEIN 6-RELATED"/>
    <property type="match status" value="1"/>
</dbReference>
<dbReference type="Proteomes" id="UP001235939">
    <property type="component" value="Chromosome 17"/>
</dbReference>
<evidence type="ECO:0000259" key="1">
    <source>
        <dbReference type="PROSITE" id="PS51705"/>
    </source>
</evidence>
<name>A0ABY6LFC1_9ARAC</name>
<accession>A0ABY6LFC1</accession>
<reference evidence="2 3" key="1">
    <citation type="submission" date="2022-01" db="EMBL/GenBank/DDBJ databases">
        <title>A chromosomal length assembly of Cordylochernes scorpioides.</title>
        <authorList>
            <person name="Zeh D."/>
            <person name="Zeh J."/>
        </authorList>
    </citation>
    <scope>NUCLEOTIDE SEQUENCE [LARGE SCALE GENOMIC DNA]</scope>
    <source>
        <strain evidence="2">IN4F17</strain>
        <tissue evidence="2">Whole Body</tissue>
    </source>
</reference>
<dbReference type="EMBL" id="CP092879">
    <property type="protein sequence ID" value="UYV79539.1"/>
    <property type="molecule type" value="Genomic_DNA"/>
</dbReference>
<dbReference type="InterPro" id="IPR027417">
    <property type="entry name" value="P-loop_NTPase"/>
</dbReference>
<dbReference type="PANTHER" id="PTHR10229">
    <property type="entry name" value="GTP-BINDING PROTEIN HFLX"/>
    <property type="match status" value="1"/>
</dbReference>
<dbReference type="SUPFAM" id="SSF52540">
    <property type="entry name" value="P-loop containing nucleoside triphosphate hydrolases"/>
    <property type="match status" value="1"/>
</dbReference>
<dbReference type="InterPro" id="IPR006073">
    <property type="entry name" value="GTP-bd"/>
</dbReference>
<feature type="domain" description="Hflx-type G" evidence="1">
    <location>
        <begin position="12"/>
        <end position="177"/>
    </location>
</feature>
<sequence length="246" mass="27286">MLRRHRKNSQVPIVAVVGYTNAGKTTLIRSLTGDTSLQPRNHLFATLDVTVHCGHLASSAQPVYYIDTVGFLSNLPISLIASFQSTLEDIFMADLLVHIKDASHPDIRAQSDNVLETLRTLNPDPRLLESMINVANKVDLLPEDSVIAEENLPISATRGNGLSQLNLEIERRIMAHTGLTVHQFRIPNGQEAYRWLVSNSGIKSAIACPEDPNFLLVTSVMNTANLGRFRSHFPRWCEGDTLQINP</sequence>
<dbReference type="InterPro" id="IPR016496">
    <property type="entry name" value="GTPase_HflX"/>
</dbReference>
<keyword evidence="3" id="KW-1185">Reference proteome</keyword>
<organism evidence="2 3">
    <name type="scientific">Cordylochernes scorpioides</name>
    <dbReference type="NCBI Taxonomy" id="51811"/>
    <lineage>
        <taxon>Eukaryota</taxon>
        <taxon>Metazoa</taxon>
        <taxon>Ecdysozoa</taxon>
        <taxon>Arthropoda</taxon>
        <taxon>Chelicerata</taxon>
        <taxon>Arachnida</taxon>
        <taxon>Pseudoscorpiones</taxon>
        <taxon>Cheliferoidea</taxon>
        <taxon>Chernetidae</taxon>
        <taxon>Cordylochernes</taxon>
    </lineage>
</organism>